<dbReference type="GO" id="GO:0005737">
    <property type="term" value="C:cytoplasm"/>
    <property type="evidence" value="ECO:0000318"/>
    <property type="project" value="GO_Central"/>
</dbReference>
<dbReference type="RefSeq" id="XP_001304298.1">
    <property type="nucleotide sequence ID" value="XM_001304297.1"/>
</dbReference>
<dbReference type="InterPro" id="IPR036322">
    <property type="entry name" value="WD40_repeat_dom_sf"/>
</dbReference>
<proteinExistence type="predicted"/>
<protein>
    <recommendedName>
        <fullName evidence="1">Spatacsin C-terminal domain-containing protein</fullName>
    </recommendedName>
</protein>
<dbReference type="InterPro" id="IPR028103">
    <property type="entry name" value="Spatacsin"/>
</dbReference>
<dbReference type="SUPFAM" id="SSF50978">
    <property type="entry name" value="WD40 repeat-like"/>
    <property type="match status" value="1"/>
</dbReference>
<organism evidence="2 3">
    <name type="scientific">Trichomonas vaginalis (strain ATCC PRA-98 / G3)</name>
    <dbReference type="NCBI Taxonomy" id="412133"/>
    <lineage>
        <taxon>Eukaryota</taxon>
        <taxon>Metamonada</taxon>
        <taxon>Parabasalia</taxon>
        <taxon>Trichomonadida</taxon>
        <taxon>Trichomonadidae</taxon>
        <taxon>Trichomonas</taxon>
    </lineage>
</organism>
<dbReference type="PANTHER" id="PTHR13650:SF0">
    <property type="entry name" value="SPATACSIN"/>
    <property type="match status" value="1"/>
</dbReference>
<name>A2FUQ1_TRIV3</name>
<evidence type="ECO:0000313" key="3">
    <source>
        <dbReference type="Proteomes" id="UP000001542"/>
    </source>
</evidence>
<accession>A2FUQ1</accession>
<dbReference type="KEGG" id="tva:4749061"/>
<dbReference type="OrthoDB" id="2018754at2759"/>
<keyword evidence="3" id="KW-1185">Reference proteome</keyword>
<dbReference type="STRING" id="5722.A2FUQ1"/>
<dbReference type="SMR" id="A2FUQ1"/>
<dbReference type="InterPro" id="IPR028107">
    <property type="entry name" value="Spatacsin_C_dom"/>
</dbReference>
<dbReference type="InParanoid" id="A2FUQ1"/>
<sequence>MTKEIAIFNYPPELGTPSNWKMSLISPKFFGVLDNSNVLKVYSIESKNIVFTLNDISDFCWIESIHFKSQLLCVISQSKLLIYTSEDKLPQIVIFDASTRKAPISMKTNTDIMNKIIEFPLSENATIATSIDANSLLIVNSNQLEKYTLYLDGLYLQGSCSSNNCTKFAFDGANIAGFSQDTVSIWNTALDEFIFYKVECQYLCPLKPGVFGAIKDNQITIIDKKNGIGEKISIPENTHFSTYVQNNQLFNISSNYSICYPRFECPVFANDNKIMIIEDEEHLCRLLDVISQNFALQFLIDYGKQSEHNAELVAVAACQHESKELVDQFTKDLNISLSLSFVQKLTSIIDTEFKRQFAITISTTIIRLIAKCINSGTELSNKFVAPLCTFRSIVQYPKQPPQYKRPSQGIGDSPPISEKELLPFVLDALQRNAITSALPTLAVSFPDFSPFHLFRTIVLQQCWLLVCSGRIQDTTVLIEKLGENPGQHLHEMWRQTTRNKTRAVLHDYLHKQGLLTQKDDENHQILLKITTKYPNTSFKLARKLNNSPAMKALNDPSKLPSWQPIVDLTTDFNENKAMVFPELFNIPEETPVESPKYFLGNIALIESQSPETIKMLTTDGISVERLWILHCEHRVTEMVNMFKKELEKTKPDQKKNLISVKFINTYYSQMNMYEIETLLDILCQNGVFVQKELDDFDLLVVRICKNKFLFDQSWWSNTTTLNFTDFFKSFAVYCAKKNLFMPFEMFIVSHPKAKEIDMSDIDEPLIKFIWDLWVKRDPAAANLSCMQLIAHSKSNDPIELWKHLPSDSLAPLASFVWNRDPEKFKPGSPETEALSQRLKTDYPLLSSLVKGEIPHPPSPQMTPPQSPWRSPIFTSKFDLELHDLLKAHFDYDFSKVFTDYYGKTPGQPPFPHFDHPELITAPSEPPYVHYVKSMLPVSAFQQAIDDGVTEPKFKELCLQCMREALLDRNIRLAALTFIELVDLKFNTDSATDYKLCIAIFDNLQNENNTILFDELSKVFVQHCKTSAKNIQKKLMANEIELFLLSSLLGVRCGLSLDYTPISNFAKKSRPAELLLFIDRASEIGAHYQINEVVKIIRQEMPENPLKDHLLFHLTQSLPTEEGTNNADIPPALVVFRAVRRTDKPQYISLLQESINHSNQLYALLATSIEGSNPMICALVVLLTMTKDFTFDVTQEIEHEKIVSLFMQVISNLLRKSDKVNNVKQSLELFSDKSIVYYLSSFSYSVQNFLFHQADLVLSEINKVIKDQDPETNYQDDLVGNIKIKDIIQVWHPLLDYLAKLCSQKSQVHLFRFLQLLKTTNPSPFLADRVSMSCVIEKFENFRKAIFECDLLGKPEDIVKKFALNHSLQLGQSVAQVLGTSSSNATQEWLKHQYSTATTPAQVLDIHSQIVSSIQDGDELFFVSLFSALLPYAQPTEVYDILKFSRSLFKQENSLTKSIDALLIHLDICHDLSIEVPRVQDVMMPLSETLDLLFPRTDLSKVPKKIQLGIALPVLYGNGALQRFFDSSIDTTIDYCLDNRRVDDARLLCEWRNKSPKSILLLESVQNLISGQKLSEESYQHLSQFGNVDDIEQLLDSISSKMGRRFGLISLHFKACRRLGWPTNDLLKRKTTDFIESELSVTIQQWPIVRNLISFSKLTDEETANSLSKSFTNHVIDQLSSHPKQTQGLLNVKDFSDKFEEFTKLCQNPSSVGDHLFQRAKELQGSQPISVIVNLLLHSSMCTSDIDECAEMLDHILDKLVEEKQLSLIINIVTIFKDPALLPRYFQHLIAQEKLDALPHSTLSKKVGRVIMNCARHVQPFEPQKYFDLTLNYMLYRDHAELRMECGLRLLRGSPDKNKLQEASSHFLLALAYFLHEKCYSLSMECLKKLSLISLQLEVPDMNVLHLDESQVLHLMKTKDFPFALTTAVAYDMDTEVNWAEAIFTQSVQNKGEEFLTAFQYFRPLTSNLCSQVVKMYKESNSDEEMNKRMKSFLKNIPNLVERYRIAKELQFQDQLDNMKEQNPVVCEWCERVLIDGK</sequence>
<dbReference type="VEuPathDB" id="TrichDB:TVAGG3_0544630"/>
<evidence type="ECO:0000313" key="2">
    <source>
        <dbReference type="EMBL" id="EAX91368.1"/>
    </source>
</evidence>
<dbReference type="Proteomes" id="UP000001542">
    <property type="component" value="Unassembled WGS sequence"/>
</dbReference>
<dbReference type="Pfam" id="PF14649">
    <property type="entry name" value="Spatacsin_C"/>
    <property type="match status" value="1"/>
</dbReference>
<reference evidence="2" key="2">
    <citation type="journal article" date="2007" name="Science">
        <title>Draft genome sequence of the sexually transmitted pathogen Trichomonas vaginalis.</title>
        <authorList>
            <person name="Carlton J.M."/>
            <person name="Hirt R.P."/>
            <person name="Silva J.C."/>
            <person name="Delcher A.L."/>
            <person name="Schatz M."/>
            <person name="Zhao Q."/>
            <person name="Wortman J.R."/>
            <person name="Bidwell S.L."/>
            <person name="Alsmark U.C.M."/>
            <person name="Besteiro S."/>
            <person name="Sicheritz-Ponten T."/>
            <person name="Noel C.J."/>
            <person name="Dacks J.B."/>
            <person name="Foster P.G."/>
            <person name="Simillion C."/>
            <person name="Van de Peer Y."/>
            <person name="Miranda-Saavedra D."/>
            <person name="Barton G.J."/>
            <person name="Westrop G.D."/>
            <person name="Mueller S."/>
            <person name="Dessi D."/>
            <person name="Fiori P.L."/>
            <person name="Ren Q."/>
            <person name="Paulsen I."/>
            <person name="Zhang H."/>
            <person name="Bastida-Corcuera F.D."/>
            <person name="Simoes-Barbosa A."/>
            <person name="Brown M.T."/>
            <person name="Hayes R.D."/>
            <person name="Mukherjee M."/>
            <person name="Okumura C.Y."/>
            <person name="Schneider R."/>
            <person name="Smith A.J."/>
            <person name="Vanacova S."/>
            <person name="Villalvazo M."/>
            <person name="Haas B.J."/>
            <person name="Pertea M."/>
            <person name="Feldblyum T.V."/>
            <person name="Utterback T.R."/>
            <person name="Shu C.L."/>
            <person name="Osoegawa K."/>
            <person name="de Jong P.J."/>
            <person name="Hrdy I."/>
            <person name="Horvathova L."/>
            <person name="Zubacova Z."/>
            <person name="Dolezal P."/>
            <person name="Malik S.B."/>
            <person name="Logsdon J.M. Jr."/>
            <person name="Henze K."/>
            <person name="Gupta A."/>
            <person name="Wang C.C."/>
            <person name="Dunne R.L."/>
            <person name="Upcroft J.A."/>
            <person name="Upcroft P."/>
            <person name="White O."/>
            <person name="Salzberg S.L."/>
            <person name="Tang P."/>
            <person name="Chiu C.-H."/>
            <person name="Lee Y.-S."/>
            <person name="Embley T.M."/>
            <person name="Coombs G.H."/>
            <person name="Mottram J.C."/>
            <person name="Tachezy J."/>
            <person name="Fraser-Liggett C.M."/>
            <person name="Johnson P.J."/>
        </authorList>
    </citation>
    <scope>NUCLEOTIDE SEQUENCE [LARGE SCALE GENOMIC DNA]</scope>
    <source>
        <strain evidence="2">G3</strain>
    </source>
</reference>
<evidence type="ECO:0000259" key="1">
    <source>
        <dbReference type="Pfam" id="PF14649"/>
    </source>
</evidence>
<dbReference type="EMBL" id="DS114040">
    <property type="protein sequence ID" value="EAX91368.1"/>
    <property type="molecule type" value="Genomic_DNA"/>
</dbReference>
<dbReference type="PANTHER" id="PTHR13650">
    <property type="entry name" value="SPATACSIN"/>
    <property type="match status" value="1"/>
</dbReference>
<reference evidence="2" key="1">
    <citation type="submission" date="2006-10" db="EMBL/GenBank/DDBJ databases">
        <authorList>
            <person name="Amadeo P."/>
            <person name="Zhao Q."/>
            <person name="Wortman J."/>
            <person name="Fraser-Liggett C."/>
            <person name="Carlton J."/>
        </authorList>
    </citation>
    <scope>NUCLEOTIDE SEQUENCE</scope>
    <source>
        <strain evidence="2">G3</strain>
    </source>
</reference>
<dbReference type="VEuPathDB" id="TrichDB:TVAG_311190"/>
<feature type="domain" description="Spatacsin C-terminal" evidence="1">
    <location>
        <begin position="1711"/>
        <end position="1977"/>
    </location>
</feature>
<gene>
    <name evidence="2" type="ORF">TVAG_311190</name>
</gene>